<feature type="transmembrane region" description="Helical" evidence="1">
    <location>
        <begin position="21"/>
        <end position="42"/>
    </location>
</feature>
<keyword evidence="1" id="KW-0472">Membrane</keyword>
<sequence length="250" mass="26646">MKLNYMQCWNGAMALLRDHKEAILAIAGVFVFLPTLLMAQFVGQPALEGTEDLNAITAAYSTFFSENAVSVIVSNLLISFGGFVIFFTIAPSHSGTVADDLSKALRLFLIFLLANILSGLATFAGFLLLIIPGLYVACRLILVPIIIADHREKNPLEALKKSWDHTKDNGFSILLLILMIAIIGAITVGVVQMLIGVITGLATGGAGWPLIENLVSALGGAALQVLFTVVIGSIYYQLTGANSDVSEVFS</sequence>
<feature type="domain" description="DUF7847" evidence="2">
    <location>
        <begin position="123"/>
        <end position="231"/>
    </location>
</feature>
<feature type="transmembrane region" description="Helical" evidence="1">
    <location>
        <begin position="214"/>
        <end position="236"/>
    </location>
</feature>
<dbReference type="EMBL" id="CP071794">
    <property type="protein sequence ID" value="QTD56523.1"/>
    <property type="molecule type" value="Genomic_DNA"/>
</dbReference>
<gene>
    <name evidence="3" type="ORF">J4G78_02695</name>
</gene>
<evidence type="ECO:0000259" key="2">
    <source>
        <dbReference type="Pfam" id="PF25231"/>
    </source>
</evidence>
<feature type="transmembrane region" description="Helical" evidence="1">
    <location>
        <begin position="169"/>
        <end position="202"/>
    </location>
</feature>
<evidence type="ECO:0000313" key="4">
    <source>
        <dbReference type="Proteomes" id="UP000663923"/>
    </source>
</evidence>
<keyword evidence="4" id="KW-1185">Reference proteome</keyword>
<feature type="transmembrane region" description="Helical" evidence="1">
    <location>
        <begin position="129"/>
        <end position="148"/>
    </location>
</feature>
<accession>A0ABX7T6I4</accession>
<dbReference type="RefSeq" id="WP_207988343.1">
    <property type="nucleotide sequence ID" value="NZ_CP071794.1"/>
</dbReference>
<feature type="transmembrane region" description="Helical" evidence="1">
    <location>
        <begin position="68"/>
        <end position="92"/>
    </location>
</feature>
<keyword evidence="1" id="KW-0812">Transmembrane</keyword>
<evidence type="ECO:0000256" key="1">
    <source>
        <dbReference type="SAM" id="Phobius"/>
    </source>
</evidence>
<dbReference type="InterPro" id="IPR057169">
    <property type="entry name" value="DUF7847"/>
</dbReference>
<evidence type="ECO:0000313" key="3">
    <source>
        <dbReference type="EMBL" id="QTD56523.1"/>
    </source>
</evidence>
<dbReference type="Proteomes" id="UP000663923">
    <property type="component" value="Chromosome"/>
</dbReference>
<organism evidence="3 4">
    <name type="scientific">Parasphingorhabdus cellanae</name>
    <dbReference type="NCBI Taxonomy" id="2806553"/>
    <lineage>
        <taxon>Bacteria</taxon>
        <taxon>Pseudomonadati</taxon>
        <taxon>Pseudomonadota</taxon>
        <taxon>Alphaproteobacteria</taxon>
        <taxon>Sphingomonadales</taxon>
        <taxon>Sphingomonadaceae</taxon>
        <taxon>Parasphingorhabdus</taxon>
    </lineage>
</organism>
<protein>
    <submittedName>
        <fullName evidence="3">Glycerophosphoryl diester phosphodiesterase membrane domain-containing protein</fullName>
    </submittedName>
</protein>
<keyword evidence="1" id="KW-1133">Transmembrane helix</keyword>
<name>A0ABX7T6I4_9SPHN</name>
<reference evidence="3 4" key="1">
    <citation type="submission" date="2021-03" db="EMBL/GenBank/DDBJ databases">
        <title>Complete genome of Parasphingorhabdus_sp.JHSY0214.</title>
        <authorList>
            <person name="Yoo J.H."/>
            <person name="Bae J.W."/>
        </authorList>
    </citation>
    <scope>NUCLEOTIDE SEQUENCE [LARGE SCALE GENOMIC DNA]</scope>
    <source>
        <strain evidence="3 4">JHSY0214</strain>
    </source>
</reference>
<proteinExistence type="predicted"/>
<feature type="transmembrane region" description="Helical" evidence="1">
    <location>
        <begin position="104"/>
        <end position="123"/>
    </location>
</feature>
<dbReference type="Pfam" id="PF25231">
    <property type="entry name" value="DUF7847"/>
    <property type="match status" value="1"/>
</dbReference>